<evidence type="ECO:0000313" key="2">
    <source>
        <dbReference type="Proteomes" id="UP000189796"/>
    </source>
</evidence>
<reference evidence="1 2" key="1">
    <citation type="submission" date="2016-11" db="EMBL/GenBank/DDBJ databases">
        <authorList>
            <person name="Jaros S."/>
            <person name="Januszkiewicz K."/>
            <person name="Wedrychowicz H."/>
        </authorList>
    </citation>
    <scope>NUCLEOTIDE SEQUENCE [LARGE SCALE GENOMIC DNA]</scope>
    <source>
        <strain evidence="1 2">GAS138</strain>
    </source>
</reference>
<dbReference type="RefSeq" id="WP_172842554.1">
    <property type="nucleotide sequence ID" value="NZ_LT670817.1"/>
</dbReference>
<dbReference type="EMBL" id="LT670817">
    <property type="protein sequence ID" value="SHG82466.1"/>
    <property type="molecule type" value="Genomic_DNA"/>
</dbReference>
<accession>A0A1M5MYP8</accession>
<sequence length="45" mass="4794">MSKTASIGFAPSATLFGRFMATLDRLLMASAMIAIRNCEPPHPGL</sequence>
<dbReference type="AlphaFoldDB" id="A0A1M5MYP8"/>
<name>A0A1M5MYP8_9BRAD</name>
<organism evidence="1 2">
    <name type="scientific">Bradyrhizobium erythrophlei</name>
    <dbReference type="NCBI Taxonomy" id="1437360"/>
    <lineage>
        <taxon>Bacteria</taxon>
        <taxon>Pseudomonadati</taxon>
        <taxon>Pseudomonadota</taxon>
        <taxon>Alphaproteobacteria</taxon>
        <taxon>Hyphomicrobiales</taxon>
        <taxon>Nitrobacteraceae</taxon>
        <taxon>Bradyrhizobium</taxon>
    </lineage>
</organism>
<protein>
    <submittedName>
        <fullName evidence="1">Uncharacterized protein</fullName>
    </submittedName>
</protein>
<proteinExistence type="predicted"/>
<dbReference type="Proteomes" id="UP000189796">
    <property type="component" value="Chromosome I"/>
</dbReference>
<evidence type="ECO:0000313" key="1">
    <source>
        <dbReference type="EMBL" id="SHG82466.1"/>
    </source>
</evidence>
<gene>
    <name evidence="1" type="ORF">SAMN05443248_2778</name>
</gene>